<gene>
    <name evidence="6" type="ORF">GGQ22_09470</name>
</gene>
<protein>
    <submittedName>
        <fullName evidence="6">MFS transporter</fullName>
    </submittedName>
</protein>
<keyword evidence="3" id="KW-1133">Transmembrane helix</keyword>
<accession>A0A6I3JB10</accession>
<dbReference type="SUPFAM" id="SSF103473">
    <property type="entry name" value="MFS general substrate transporter"/>
    <property type="match status" value="1"/>
</dbReference>
<dbReference type="GO" id="GO:0022857">
    <property type="term" value="F:transmembrane transporter activity"/>
    <property type="evidence" value="ECO:0007669"/>
    <property type="project" value="InterPro"/>
</dbReference>
<comment type="caution">
    <text evidence="6">The sequence shown here is derived from an EMBL/GenBank/DDBJ whole genome shotgun (WGS) entry which is preliminary data.</text>
</comment>
<evidence type="ECO:0000256" key="3">
    <source>
        <dbReference type="ARBA" id="ARBA00022989"/>
    </source>
</evidence>
<dbReference type="InterPro" id="IPR036259">
    <property type="entry name" value="MFS_trans_sf"/>
</dbReference>
<dbReference type="PANTHER" id="PTHR23514:SF13">
    <property type="entry name" value="INNER MEMBRANE PROTEIN YBJJ"/>
    <property type="match status" value="1"/>
</dbReference>
<comment type="subcellular location">
    <subcellularLocation>
        <location evidence="1">Cell membrane</location>
        <topology evidence="1">Multi-pass membrane protein</topology>
    </subcellularLocation>
</comment>
<evidence type="ECO:0000259" key="5">
    <source>
        <dbReference type="PROSITE" id="PS50850"/>
    </source>
</evidence>
<dbReference type="InterPro" id="IPR020846">
    <property type="entry name" value="MFS_dom"/>
</dbReference>
<evidence type="ECO:0000313" key="6">
    <source>
        <dbReference type="EMBL" id="MTB95314.1"/>
    </source>
</evidence>
<keyword evidence="2" id="KW-0812">Transmembrane</keyword>
<dbReference type="Pfam" id="PF07690">
    <property type="entry name" value="MFS_1"/>
    <property type="match status" value="1"/>
</dbReference>
<evidence type="ECO:0000256" key="4">
    <source>
        <dbReference type="ARBA" id="ARBA00023136"/>
    </source>
</evidence>
<organism evidence="6 7">
    <name type="scientific">Nocardioides marmotae</name>
    <dbReference type="NCBI Taxonomy" id="2663857"/>
    <lineage>
        <taxon>Bacteria</taxon>
        <taxon>Bacillati</taxon>
        <taxon>Actinomycetota</taxon>
        <taxon>Actinomycetes</taxon>
        <taxon>Propionibacteriales</taxon>
        <taxon>Nocardioidaceae</taxon>
        <taxon>Nocardioides</taxon>
    </lineage>
</organism>
<reference evidence="6 7" key="1">
    <citation type="submission" date="2019-10" db="EMBL/GenBank/DDBJ databases">
        <title>Nocardioides novel species isolated from the excrement of Marmot.</title>
        <authorList>
            <person name="Zhang G."/>
        </authorList>
    </citation>
    <scope>NUCLEOTIDE SEQUENCE [LARGE SCALE GENOMIC DNA]</scope>
    <source>
        <strain evidence="7">zg-579</strain>
    </source>
</reference>
<dbReference type="EMBL" id="WLCI01000009">
    <property type="protein sequence ID" value="MTB95314.1"/>
    <property type="molecule type" value="Genomic_DNA"/>
</dbReference>
<sequence>MVRPRNAVGLTFGLNGLLFATLVARLPDVRSHLDLDNTTLGLLLLAISVGSILALPATGRLIGWYGAARVVRGAVTSAAVGLTAASVTATVLESLPATAVGLFFYGIGIGVWDVAMNVEGAEVERRMGRTVMPRFHAGWSIGSIAGAGLGIPLTIVALPMSLHVAVVAAVALLVVWRVAATYLPPAPEPEHAERPRSAWTEPRLLAVGVMVLAFAVVEGSANDWLALALIDGHDAEHWVGVAGFSLFVTAMTAGRLAGPVVLDRFGRAPVLWVSTIAVFAGVLVVVLGDHVALVGAGILLWGLGAALGFPVGMSVAADDPARAAARVSVVSTIGYGAFLAGPPLLGVLGDRVGTLEALLVVPALMVPAAVAVLAARPRPAVV</sequence>
<keyword evidence="4" id="KW-0472">Membrane</keyword>
<dbReference type="Proteomes" id="UP000433406">
    <property type="component" value="Unassembled WGS sequence"/>
</dbReference>
<evidence type="ECO:0000313" key="7">
    <source>
        <dbReference type="Proteomes" id="UP000433406"/>
    </source>
</evidence>
<evidence type="ECO:0000256" key="1">
    <source>
        <dbReference type="ARBA" id="ARBA00004651"/>
    </source>
</evidence>
<dbReference type="Gene3D" id="1.20.1250.20">
    <property type="entry name" value="MFS general substrate transporter like domains"/>
    <property type="match status" value="1"/>
</dbReference>
<proteinExistence type="predicted"/>
<keyword evidence="7" id="KW-1185">Reference proteome</keyword>
<dbReference type="PANTHER" id="PTHR23514">
    <property type="entry name" value="BYPASS OF STOP CODON PROTEIN 6"/>
    <property type="match status" value="1"/>
</dbReference>
<feature type="domain" description="Major facilitator superfamily (MFS) profile" evidence="5">
    <location>
        <begin position="1"/>
        <end position="380"/>
    </location>
</feature>
<name>A0A6I3JB10_9ACTN</name>
<dbReference type="CDD" id="cd17393">
    <property type="entry name" value="MFS_MosC_like"/>
    <property type="match status" value="1"/>
</dbReference>
<dbReference type="InterPro" id="IPR051788">
    <property type="entry name" value="MFS_Transporter"/>
</dbReference>
<dbReference type="PROSITE" id="PS50850">
    <property type="entry name" value="MFS"/>
    <property type="match status" value="1"/>
</dbReference>
<dbReference type="AlphaFoldDB" id="A0A6I3JB10"/>
<dbReference type="InterPro" id="IPR011701">
    <property type="entry name" value="MFS"/>
</dbReference>
<evidence type="ECO:0000256" key="2">
    <source>
        <dbReference type="ARBA" id="ARBA00022692"/>
    </source>
</evidence>
<dbReference type="GO" id="GO:0005886">
    <property type="term" value="C:plasma membrane"/>
    <property type="evidence" value="ECO:0007669"/>
    <property type="project" value="UniProtKB-SubCell"/>
</dbReference>